<organism evidence="1 2">
    <name type="scientific">Fraxinus pennsylvanica</name>
    <dbReference type="NCBI Taxonomy" id="56036"/>
    <lineage>
        <taxon>Eukaryota</taxon>
        <taxon>Viridiplantae</taxon>
        <taxon>Streptophyta</taxon>
        <taxon>Embryophyta</taxon>
        <taxon>Tracheophyta</taxon>
        <taxon>Spermatophyta</taxon>
        <taxon>Magnoliopsida</taxon>
        <taxon>eudicotyledons</taxon>
        <taxon>Gunneridae</taxon>
        <taxon>Pentapetalae</taxon>
        <taxon>asterids</taxon>
        <taxon>lamiids</taxon>
        <taxon>Lamiales</taxon>
        <taxon>Oleaceae</taxon>
        <taxon>Oleeae</taxon>
        <taxon>Fraxinus</taxon>
    </lineage>
</organism>
<accession>A0AAD2A9K3</accession>
<dbReference type="EMBL" id="OU503052">
    <property type="protein sequence ID" value="CAI9780982.1"/>
    <property type="molecule type" value="Genomic_DNA"/>
</dbReference>
<gene>
    <name evidence="1" type="ORF">FPE_LOCUS28412</name>
</gene>
<evidence type="ECO:0000313" key="2">
    <source>
        <dbReference type="Proteomes" id="UP000834106"/>
    </source>
</evidence>
<proteinExistence type="predicted"/>
<dbReference type="AlphaFoldDB" id="A0AAD2A9K3"/>
<evidence type="ECO:0000313" key="1">
    <source>
        <dbReference type="EMBL" id="CAI9780982.1"/>
    </source>
</evidence>
<dbReference type="Proteomes" id="UP000834106">
    <property type="component" value="Chromosome 17"/>
</dbReference>
<reference evidence="1" key="1">
    <citation type="submission" date="2023-05" db="EMBL/GenBank/DDBJ databases">
        <authorList>
            <person name="Huff M."/>
        </authorList>
    </citation>
    <scope>NUCLEOTIDE SEQUENCE</scope>
</reference>
<name>A0AAD2A9K3_9LAMI</name>
<protein>
    <submittedName>
        <fullName evidence="1">Uncharacterized protein</fullName>
    </submittedName>
</protein>
<sequence>MEQKPLEPRMDDIGDDLQSMCFNSTTTTTAKDIHRSTGYALKPPLGPLPLPTTSTLPLLSSNLTPPTLHLMNHVGTPSFVSTAYPSPIFALSTASTLAISDPST</sequence>
<keyword evidence="2" id="KW-1185">Reference proteome</keyword>